<keyword evidence="2" id="KW-1185">Reference proteome</keyword>
<protein>
    <submittedName>
        <fullName evidence="1">Uncharacterized protein</fullName>
    </submittedName>
</protein>
<accession>A0AAU7NT88</accession>
<proteinExistence type="predicted"/>
<evidence type="ECO:0000313" key="2">
    <source>
        <dbReference type="Proteomes" id="UP001225378"/>
    </source>
</evidence>
<reference evidence="1 2" key="1">
    <citation type="journal article" date="2024" name="Microbiology">
        <title>Methylomarinum rosea sp. nov., a novel halophilic methanotrophic bacterium from the hypersaline Lake Elton.</title>
        <authorList>
            <person name="Suleimanov R.Z."/>
            <person name="Oshkin I.Y."/>
            <person name="Danilova O.V."/>
            <person name="Suzina N.E."/>
            <person name="Dedysh S.N."/>
        </authorList>
    </citation>
    <scope>NUCLEOTIDE SEQUENCE [LARGE SCALE GENOMIC DNA]</scope>
    <source>
        <strain evidence="1 2">Ch1-1</strain>
    </source>
</reference>
<dbReference type="KEGG" id="mech:Q9L42_017670"/>
<dbReference type="EMBL" id="CP157743">
    <property type="protein sequence ID" value="XBS20159.1"/>
    <property type="molecule type" value="Genomic_DNA"/>
</dbReference>
<dbReference type="Proteomes" id="UP001225378">
    <property type="component" value="Chromosome"/>
</dbReference>
<name>A0AAU7NT88_9GAMM</name>
<dbReference type="RefSeq" id="WP_349431519.1">
    <property type="nucleotide sequence ID" value="NZ_CP157743.1"/>
</dbReference>
<organism evidence="1 2">
    <name type="scientific">Methylomarinum roseum</name>
    <dbReference type="NCBI Taxonomy" id="3067653"/>
    <lineage>
        <taxon>Bacteria</taxon>
        <taxon>Pseudomonadati</taxon>
        <taxon>Pseudomonadota</taxon>
        <taxon>Gammaproteobacteria</taxon>
        <taxon>Methylococcales</taxon>
        <taxon>Methylococcaceae</taxon>
        <taxon>Methylomarinum</taxon>
    </lineage>
</organism>
<sequence length="77" mass="8852">MAAIPIYGLLSNCKPRLFKNDVSNRDRDCRHIFGLLMKVFIDLRALMKLSARFYLYHFADFKESSGITDFKSAGLTC</sequence>
<evidence type="ECO:0000313" key="1">
    <source>
        <dbReference type="EMBL" id="XBS20159.1"/>
    </source>
</evidence>
<dbReference type="AlphaFoldDB" id="A0AAU7NT88"/>
<gene>
    <name evidence="1" type="ORF">Q9L42_017670</name>
</gene>